<dbReference type="OrthoDB" id="4068255at2759"/>
<reference evidence="2 3" key="1">
    <citation type="submission" date="2016-03" db="EMBL/GenBank/DDBJ databases">
        <authorList>
            <person name="Devillers H."/>
        </authorList>
    </citation>
    <scope>NUCLEOTIDE SEQUENCE [LARGE SCALE GENOMIC DNA]</scope>
    <source>
        <strain evidence="2">CBS 10888</strain>
    </source>
</reference>
<dbReference type="STRING" id="1266660.A0A1G4J7E4"/>
<proteinExistence type="predicted"/>
<evidence type="ECO:0000313" key="2">
    <source>
        <dbReference type="EMBL" id="SCU85791.1"/>
    </source>
</evidence>
<dbReference type="Proteomes" id="UP000190274">
    <property type="component" value="Chromosome D"/>
</dbReference>
<evidence type="ECO:0000313" key="3">
    <source>
        <dbReference type="Proteomes" id="UP000190274"/>
    </source>
</evidence>
<dbReference type="AlphaFoldDB" id="A0A1G4J7E4"/>
<keyword evidence="3" id="KW-1185">Reference proteome</keyword>
<feature type="region of interest" description="Disordered" evidence="1">
    <location>
        <begin position="1"/>
        <end position="30"/>
    </location>
</feature>
<feature type="region of interest" description="Disordered" evidence="1">
    <location>
        <begin position="238"/>
        <end position="262"/>
    </location>
</feature>
<name>A0A1G4J7E4_9SACH</name>
<accession>A0A1G4J7E4</accession>
<dbReference type="InterPro" id="IPR025212">
    <property type="entry name" value="CAD_CENP-Q"/>
</dbReference>
<gene>
    <name evidence="2" type="ORF">LADA_0D09692G</name>
</gene>
<feature type="compositionally biased region" description="Basic and acidic residues" evidence="1">
    <location>
        <begin position="238"/>
        <end position="256"/>
    </location>
</feature>
<dbReference type="Pfam" id="PF13094">
    <property type="entry name" value="CENP-Q"/>
    <property type="match status" value="1"/>
</dbReference>
<protein>
    <submittedName>
        <fullName evidence="2">LADA_0D09692g1_1</fullName>
    </submittedName>
</protein>
<sequence>MTDRNPILDDLVDSGNEESSLKTAASDDDESLLQLDGDAFRLDNGTQSQSSNNKRTLFVNGDSTIESPARDVGGLLRTPLPHGNTPRKLNDTSTGSEPVDLWDFKPLTHRAFEARVPNHRKIKGWRGPSRKLISNLANILENNVGIALEQSFTKYQAECERFVLDQSIRTLRKSKERMLFHLVGKLEHCLRQSRFPMRTSDKDLDIEYMCAKRKFLQDRLSHELRRLQTIEHQVEREKSTLNDLKESHSRQMDRTARKSKSLTEQLSQNLHPALSKAMINSFGLIRDTEANPDRYHHDVDNLNLKLQDPLSDGEHVKLRNHIPSLQSFEDTVQDIQKSCHFILEESPS</sequence>
<evidence type="ECO:0000256" key="1">
    <source>
        <dbReference type="SAM" id="MobiDB-lite"/>
    </source>
</evidence>
<organism evidence="2 3">
    <name type="scientific">Lachancea dasiensis</name>
    <dbReference type="NCBI Taxonomy" id="1072105"/>
    <lineage>
        <taxon>Eukaryota</taxon>
        <taxon>Fungi</taxon>
        <taxon>Dikarya</taxon>
        <taxon>Ascomycota</taxon>
        <taxon>Saccharomycotina</taxon>
        <taxon>Saccharomycetes</taxon>
        <taxon>Saccharomycetales</taxon>
        <taxon>Saccharomycetaceae</taxon>
        <taxon>Lachancea</taxon>
    </lineage>
</organism>
<feature type="region of interest" description="Disordered" evidence="1">
    <location>
        <begin position="62"/>
        <end position="95"/>
    </location>
</feature>
<dbReference type="EMBL" id="LT598454">
    <property type="protein sequence ID" value="SCU85791.1"/>
    <property type="molecule type" value="Genomic_DNA"/>
</dbReference>